<keyword evidence="8" id="KW-0902">Two-component regulatory system</keyword>
<reference evidence="10 11" key="1">
    <citation type="submission" date="2020-08" db="EMBL/GenBank/DDBJ databases">
        <title>Description of novel Flavobacterium F-380 isolate.</title>
        <authorList>
            <person name="Saticioglu I.B."/>
            <person name="Duman M."/>
            <person name="Altun S."/>
        </authorList>
    </citation>
    <scope>NUCLEOTIDE SEQUENCE [LARGE SCALE GENOMIC DNA]</scope>
    <source>
        <strain evidence="10 11">F-380</strain>
    </source>
</reference>
<comment type="caution">
    <text evidence="10">The sequence shown here is derived from an EMBL/GenBank/DDBJ whole genome shotgun (WGS) entry which is preliminary data.</text>
</comment>
<keyword evidence="3" id="KW-0597">Phosphoprotein</keyword>
<dbReference type="GO" id="GO:0016301">
    <property type="term" value="F:kinase activity"/>
    <property type="evidence" value="ECO:0007669"/>
    <property type="project" value="UniProtKB-KW"/>
</dbReference>
<evidence type="ECO:0000256" key="8">
    <source>
        <dbReference type="ARBA" id="ARBA00023012"/>
    </source>
</evidence>
<dbReference type="Pfam" id="PF00512">
    <property type="entry name" value="HisKA"/>
    <property type="match status" value="1"/>
</dbReference>
<evidence type="ECO:0000313" key="10">
    <source>
        <dbReference type="EMBL" id="MBC5842309.1"/>
    </source>
</evidence>
<organism evidence="10 11">
    <name type="scientific">Flavobacterium kayseriense</name>
    <dbReference type="NCBI Taxonomy" id="2764714"/>
    <lineage>
        <taxon>Bacteria</taxon>
        <taxon>Pseudomonadati</taxon>
        <taxon>Bacteroidota</taxon>
        <taxon>Flavobacteriia</taxon>
        <taxon>Flavobacteriales</taxon>
        <taxon>Flavobacteriaceae</taxon>
        <taxon>Flavobacterium</taxon>
    </lineage>
</organism>
<proteinExistence type="predicted"/>
<sequence>MSYISTEEILKERIKELTCLYDVSSALAKQDSAIEDKFDSICFILKNAWRFSEDSIVEFKLEHYYSTTNILPIDTIFQKVIIKIFDNDLGYIKVHYPSDKFCNQHFLNDEEKLLKKVVTDITSFYEKHLNERKEILLKRSAERIDRLSILGEITAGIAHELNTPLGNILGFAEFINEKSKEKQSQMDSAKIIKAAIYSREVVKKLMFFSCEMPQNMKFVKVIPILTEAVSLLRPNFVKASLRYEIDIEDFELEAQLDPIQFTQVLFNILINAIYASPLDTIIIIKTYTLENSFFVEVKDQGVGIDPNLKSKIFEPFFTTKPIGEGSGLGLSVVHGIVKSHKGDIITFDNKPKGTVFQVRLPLSNSK</sequence>
<dbReference type="Proteomes" id="UP000629963">
    <property type="component" value="Unassembled WGS sequence"/>
</dbReference>
<dbReference type="PANTHER" id="PTHR43065:SF10">
    <property type="entry name" value="PEROXIDE STRESS-ACTIVATED HISTIDINE KINASE MAK3"/>
    <property type="match status" value="1"/>
</dbReference>
<dbReference type="PANTHER" id="PTHR43065">
    <property type="entry name" value="SENSOR HISTIDINE KINASE"/>
    <property type="match status" value="1"/>
</dbReference>
<dbReference type="Pfam" id="PF02518">
    <property type="entry name" value="HATPase_c"/>
    <property type="match status" value="1"/>
</dbReference>
<dbReference type="InterPro" id="IPR036097">
    <property type="entry name" value="HisK_dim/P_sf"/>
</dbReference>
<dbReference type="CDD" id="cd00082">
    <property type="entry name" value="HisKA"/>
    <property type="match status" value="1"/>
</dbReference>
<keyword evidence="11" id="KW-1185">Reference proteome</keyword>
<dbReference type="SUPFAM" id="SSF47384">
    <property type="entry name" value="Homodimeric domain of signal transducing histidine kinase"/>
    <property type="match status" value="1"/>
</dbReference>
<dbReference type="SUPFAM" id="SSF55874">
    <property type="entry name" value="ATPase domain of HSP90 chaperone/DNA topoisomerase II/histidine kinase"/>
    <property type="match status" value="1"/>
</dbReference>
<evidence type="ECO:0000256" key="7">
    <source>
        <dbReference type="ARBA" id="ARBA00022840"/>
    </source>
</evidence>
<dbReference type="PROSITE" id="PS50109">
    <property type="entry name" value="HIS_KIN"/>
    <property type="match status" value="1"/>
</dbReference>
<dbReference type="InterPro" id="IPR003661">
    <property type="entry name" value="HisK_dim/P_dom"/>
</dbReference>
<evidence type="ECO:0000256" key="1">
    <source>
        <dbReference type="ARBA" id="ARBA00000085"/>
    </source>
</evidence>
<dbReference type="EC" id="2.7.13.3" evidence="2"/>
<comment type="catalytic activity">
    <reaction evidence="1">
        <text>ATP + protein L-histidine = ADP + protein N-phospho-L-histidine.</text>
        <dbReference type="EC" id="2.7.13.3"/>
    </reaction>
</comment>
<dbReference type="PRINTS" id="PR00344">
    <property type="entry name" value="BCTRLSENSOR"/>
</dbReference>
<evidence type="ECO:0000256" key="6">
    <source>
        <dbReference type="ARBA" id="ARBA00022777"/>
    </source>
</evidence>
<dbReference type="RefSeq" id="WP_187010804.1">
    <property type="nucleotide sequence ID" value="NZ_JACRUI010000004.1"/>
</dbReference>
<dbReference type="EMBL" id="JACRUJ010000004">
    <property type="protein sequence ID" value="MBC5842309.1"/>
    <property type="molecule type" value="Genomic_DNA"/>
</dbReference>
<evidence type="ECO:0000256" key="3">
    <source>
        <dbReference type="ARBA" id="ARBA00022553"/>
    </source>
</evidence>
<dbReference type="SMART" id="SM00387">
    <property type="entry name" value="HATPase_c"/>
    <property type="match status" value="1"/>
</dbReference>
<dbReference type="InterPro" id="IPR004358">
    <property type="entry name" value="Sig_transdc_His_kin-like_C"/>
</dbReference>
<evidence type="ECO:0000256" key="4">
    <source>
        <dbReference type="ARBA" id="ARBA00022679"/>
    </source>
</evidence>
<name>A0ABR7J9W4_9FLAO</name>
<dbReference type="SMART" id="SM00388">
    <property type="entry name" value="HisKA"/>
    <property type="match status" value="1"/>
</dbReference>
<gene>
    <name evidence="10" type="ORF">H8R23_12910</name>
</gene>
<dbReference type="InterPro" id="IPR005467">
    <property type="entry name" value="His_kinase_dom"/>
</dbReference>
<evidence type="ECO:0000256" key="2">
    <source>
        <dbReference type="ARBA" id="ARBA00012438"/>
    </source>
</evidence>
<keyword evidence="6 10" id="KW-0418">Kinase</keyword>
<evidence type="ECO:0000259" key="9">
    <source>
        <dbReference type="PROSITE" id="PS50109"/>
    </source>
</evidence>
<dbReference type="Gene3D" id="1.10.287.130">
    <property type="match status" value="1"/>
</dbReference>
<evidence type="ECO:0000313" key="11">
    <source>
        <dbReference type="Proteomes" id="UP000629963"/>
    </source>
</evidence>
<dbReference type="Gene3D" id="3.30.565.10">
    <property type="entry name" value="Histidine kinase-like ATPase, C-terminal domain"/>
    <property type="match status" value="1"/>
</dbReference>
<keyword evidence="5" id="KW-0547">Nucleotide-binding</keyword>
<evidence type="ECO:0000256" key="5">
    <source>
        <dbReference type="ARBA" id="ARBA00022741"/>
    </source>
</evidence>
<keyword evidence="7" id="KW-0067">ATP-binding</keyword>
<dbReference type="InterPro" id="IPR003594">
    <property type="entry name" value="HATPase_dom"/>
</dbReference>
<keyword evidence="4" id="KW-0808">Transferase</keyword>
<feature type="domain" description="Histidine kinase" evidence="9">
    <location>
        <begin position="156"/>
        <end position="364"/>
    </location>
</feature>
<accession>A0ABR7J9W4</accession>
<protein>
    <recommendedName>
        <fullName evidence="2">histidine kinase</fullName>
        <ecNumber evidence="2">2.7.13.3</ecNumber>
    </recommendedName>
</protein>
<dbReference type="InterPro" id="IPR036890">
    <property type="entry name" value="HATPase_C_sf"/>
</dbReference>